<sequence>MIVQADIEQKLTGALTPVYLEIVNESHMHSVPANSETHFKVTAVAEAFSGKRKVARHQLVYGELKQELAGPVHALALHLYTPEEWAERQMLSPESPNCLGGSKKDPGNDTPKHDSEAGV</sequence>
<accession>A0A5S9N226</accession>
<evidence type="ECO:0000256" key="2">
    <source>
        <dbReference type="ARBA" id="ARBA00074073"/>
    </source>
</evidence>
<dbReference type="Proteomes" id="UP000441399">
    <property type="component" value="Unassembled WGS sequence"/>
</dbReference>
<organism evidence="5 6">
    <name type="scientific">BD1-7 clade bacterium</name>
    <dbReference type="NCBI Taxonomy" id="2029982"/>
    <lineage>
        <taxon>Bacteria</taxon>
        <taxon>Pseudomonadati</taxon>
        <taxon>Pseudomonadota</taxon>
        <taxon>Gammaproteobacteria</taxon>
        <taxon>Cellvibrionales</taxon>
        <taxon>Spongiibacteraceae</taxon>
        <taxon>BD1-7 clade</taxon>
    </lineage>
</organism>
<dbReference type="InterPro" id="IPR036065">
    <property type="entry name" value="BolA-like_sf"/>
</dbReference>
<proteinExistence type="inferred from homology"/>
<dbReference type="InterPro" id="IPR050961">
    <property type="entry name" value="BolA/IbaG_stress_morph_reg"/>
</dbReference>
<dbReference type="Pfam" id="PF01722">
    <property type="entry name" value="BolA"/>
    <property type="match status" value="1"/>
</dbReference>
<dbReference type="Gene3D" id="3.30.300.90">
    <property type="entry name" value="BolA-like"/>
    <property type="match status" value="1"/>
</dbReference>
<comment type="similarity">
    <text evidence="1 3">Belongs to the BolA/IbaG family.</text>
</comment>
<dbReference type="EMBL" id="CACSIO010000001">
    <property type="protein sequence ID" value="CAA0083504.1"/>
    <property type="molecule type" value="Genomic_DNA"/>
</dbReference>
<dbReference type="OrthoDB" id="9801469at2"/>
<dbReference type="InterPro" id="IPR002634">
    <property type="entry name" value="BolA"/>
</dbReference>
<protein>
    <recommendedName>
        <fullName evidence="2">DNA-binding transcriptional regulator BolA</fullName>
    </recommendedName>
</protein>
<dbReference type="FunFam" id="3.30.300.90:FF:000001">
    <property type="entry name" value="Transcriptional regulator BolA"/>
    <property type="match status" value="1"/>
</dbReference>
<keyword evidence="6" id="KW-1185">Reference proteome</keyword>
<dbReference type="PANTHER" id="PTHR46229">
    <property type="entry name" value="BOLA TRANSCRIPTION REGULATOR"/>
    <property type="match status" value="1"/>
</dbReference>
<feature type="compositionally biased region" description="Basic and acidic residues" evidence="4">
    <location>
        <begin position="102"/>
        <end position="119"/>
    </location>
</feature>
<dbReference type="GO" id="GO:1990229">
    <property type="term" value="C:iron-sulfur cluster assembly complex"/>
    <property type="evidence" value="ECO:0007669"/>
    <property type="project" value="UniProtKB-ARBA"/>
</dbReference>
<evidence type="ECO:0000313" key="6">
    <source>
        <dbReference type="Proteomes" id="UP000441399"/>
    </source>
</evidence>
<feature type="region of interest" description="Disordered" evidence="4">
    <location>
        <begin position="87"/>
        <end position="119"/>
    </location>
</feature>
<evidence type="ECO:0000256" key="4">
    <source>
        <dbReference type="SAM" id="MobiDB-lite"/>
    </source>
</evidence>
<gene>
    <name evidence="5" type="primary">bolA</name>
    <name evidence="5" type="ORF">OPDIPICF_00542</name>
</gene>
<dbReference type="GO" id="GO:0003677">
    <property type="term" value="F:DNA binding"/>
    <property type="evidence" value="ECO:0007669"/>
    <property type="project" value="UniProtKB-KW"/>
</dbReference>
<name>A0A5S9N226_9GAMM</name>
<dbReference type="PIRSF" id="PIRSF003113">
    <property type="entry name" value="BolA"/>
    <property type="match status" value="1"/>
</dbReference>
<dbReference type="SUPFAM" id="SSF82657">
    <property type="entry name" value="BolA-like"/>
    <property type="match status" value="1"/>
</dbReference>
<keyword evidence="5" id="KW-0238">DNA-binding</keyword>
<evidence type="ECO:0000256" key="3">
    <source>
        <dbReference type="RuleBase" id="RU003860"/>
    </source>
</evidence>
<dbReference type="AlphaFoldDB" id="A0A5S9N226"/>
<evidence type="ECO:0000256" key="1">
    <source>
        <dbReference type="ARBA" id="ARBA00005578"/>
    </source>
</evidence>
<dbReference type="PANTHER" id="PTHR46229:SF2">
    <property type="entry name" value="BOLA-LIKE PROTEIN 1"/>
    <property type="match status" value="1"/>
</dbReference>
<reference evidence="5 6" key="1">
    <citation type="submission" date="2019-11" db="EMBL/GenBank/DDBJ databases">
        <authorList>
            <person name="Holert J."/>
        </authorList>
    </citation>
    <scope>NUCLEOTIDE SEQUENCE [LARGE SCALE GENOMIC DNA]</scope>
    <source>
        <strain evidence="5">SB11_3</strain>
    </source>
</reference>
<evidence type="ECO:0000313" key="5">
    <source>
        <dbReference type="EMBL" id="CAA0083504.1"/>
    </source>
</evidence>